<evidence type="ECO:0000256" key="1">
    <source>
        <dbReference type="SAM" id="Phobius"/>
    </source>
</evidence>
<accession>A0A1I7XPB5</accession>
<keyword evidence="1" id="KW-0812">Transmembrane</keyword>
<organism evidence="2 3">
    <name type="scientific">Heterorhabditis bacteriophora</name>
    <name type="common">Entomopathogenic nematode worm</name>
    <dbReference type="NCBI Taxonomy" id="37862"/>
    <lineage>
        <taxon>Eukaryota</taxon>
        <taxon>Metazoa</taxon>
        <taxon>Ecdysozoa</taxon>
        <taxon>Nematoda</taxon>
        <taxon>Chromadorea</taxon>
        <taxon>Rhabditida</taxon>
        <taxon>Rhabditina</taxon>
        <taxon>Rhabditomorpha</taxon>
        <taxon>Strongyloidea</taxon>
        <taxon>Heterorhabditidae</taxon>
        <taxon>Heterorhabditis</taxon>
    </lineage>
</organism>
<dbReference type="Proteomes" id="UP000095283">
    <property type="component" value="Unplaced"/>
</dbReference>
<feature type="transmembrane region" description="Helical" evidence="1">
    <location>
        <begin position="20"/>
        <end position="40"/>
    </location>
</feature>
<name>A0A1I7XPB5_HETBA</name>
<reference evidence="3" key="1">
    <citation type="submission" date="2016-11" db="UniProtKB">
        <authorList>
            <consortium name="WormBaseParasite"/>
        </authorList>
    </citation>
    <scope>IDENTIFICATION</scope>
</reference>
<dbReference type="AlphaFoldDB" id="A0A1I7XPB5"/>
<keyword evidence="1" id="KW-0472">Membrane</keyword>
<feature type="transmembrane region" description="Helical" evidence="1">
    <location>
        <begin position="49"/>
        <end position="69"/>
    </location>
</feature>
<evidence type="ECO:0000313" key="3">
    <source>
        <dbReference type="WBParaSite" id="Hba_19182"/>
    </source>
</evidence>
<proteinExistence type="predicted"/>
<protein>
    <submittedName>
        <fullName evidence="3">G_PROTEIN_RECEP_F1_2 domain-containing protein</fullName>
    </submittedName>
</protein>
<evidence type="ECO:0000313" key="2">
    <source>
        <dbReference type="Proteomes" id="UP000095283"/>
    </source>
</evidence>
<dbReference type="WBParaSite" id="Hba_19182">
    <property type="protein sequence ID" value="Hba_19182"/>
    <property type="gene ID" value="Hba_19182"/>
</dbReference>
<sequence length="71" mass="8473">MSNETEEMHYMTSDYIQMTLFSLFMIVGLPVNISTLIYMLRRYRHAKSFLLLLHINLNISDILIHNFIITH</sequence>
<keyword evidence="2" id="KW-1185">Reference proteome</keyword>
<keyword evidence="1" id="KW-1133">Transmembrane helix</keyword>